<comment type="caution">
    <text evidence="3">The sequence shown here is derived from an EMBL/GenBank/DDBJ whole genome shotgun (WGS) entry which is preliminary data.</text>
</comment>
<dbReference type="EMBL" id="JARLKZ010000003">
    <property type="protein sequence ID" value="MEC0239007.1"/>
    <property type="molecule type" value="Genomic_DNA"/>
</dbReference>
<dbReference type="PANTHER" id="PTHR42776:SF27">
    <property type="entry name" value="DIPEPTIDYL PEPTIDASE FAMILY MEMBER 6"/>
    <property type="match status" value="1"/>
</dbReference>
<organism evidence="3 4">
    <name type="scientific">Paenibacillus dokdonensis</name>
    <dbReference type="NCBI Taxonomy" id="2567944"/>
    <lineage>
        <taxon>Bacteria</taxon>
        <taxon>Bacillati</taxon>
        <taxon>Bacillota</taxon>
        <taxon>Bacilli</taxon>
        <taxon>Bacillales</taxon>
        <taxon>Paenibacillaceae</taxon>
        <taxon>Paenibacillus</taxon>
    </lineage>
</organism>
<evidence type="ECO:0000313" key="4">
    <source>
        <dbReference type="Proteomes" id="UP001344632"/>
    </source>
</evidence>
<dbReference type="PANTHER" id="PTHR42776">
    <property type="entry name" value="SERINE PEPTIDASE S9 FAMILY MEMBER"/>
    <property type="match status" value="1"/>
</dbReference>
<dbReference type="InterPro" id="IPR029058">
    <property type="entry name" value="AB_hydrolase_fold"/>
</dbReference>
<dbReference type="InterPro" id="IPR001375">
    <property type="entry name" value="Peptidase_S9_cat"/>
</dbReference>
<dbReference type="InterPro" id="IPR011042">
    <property type="entry name" value="6-blade_b-propeller_TolB-like"/>
</dbReference>
<keyword evidence="4" id="KW-1185">Reference proteome</keyword>
<dbReference type="Proteomes" id="UP001344632">
    <property type="component" value="Unassembled WGS sequence"/>
</dbReference>
<gene>
    <name evidence="3" type="ORF">P4H66_03865</name>
</gene>
<dbReference type="Gene3D" id="3.40.50.1820">
    <property type="entry name" value="alpha/beta hydrolase"/>
    <property type="match status" value="1"/>
</dbReference>
<dbReference type="SUPFAM" id="SSF82171">
    <property type="entry name" value="DPP6 N-terminal domain-like"/>
    <property type="match status" value="1"/>
</dbReference>
<dbReference type="SUPFAM" id="SSF53474">
    <property type="entry name" value="alpha/beta-Hydrolases"/>
    <property type="match status" value="1"/>
</dbReference>
<evidence type="ECO:0000256" key="1">
    <source>
        <dbReference type="ARBA" id="ARBA00022801"/>
    </source>
</evidence>
<evidence type="ECO:0000313" key="3">
    <source>
        <dbReference type="EMBL" id="MEC0239007.1"/>
    </source>
</evidence>
<evidence type="ECO:0000259" key="2">
    <source>
        <dbReference type="Pfam" id="PF00326"/>
    </source>
</evidence>
<sequence>MIQFPKPDVEQFFQTYIIRSFGVSSDESRLVFSTTLSGKFNLWAMDLKGGTSYPFPITYNDQMCSFIKLDPQGRHILTAFDRDGNENYQLNALRWNGGEPMPLFEGASPDDKHEFVHLSEDGKRIYYTTSKDNPNFLNSRVYHLESKEDRLLVEGKDTTTEMSAVSPDEKTIAITKMYANTYYVSYIIREGGEEVCLTPSPEQVHTSGNVQFLDNENVIFTTDFDSEFTYMAHYNIKDGTFKRLCEIDRETVSSLRLHKESGTVYIVTEKGVEDHLYAYALGSGELTSIPLPSDILDQLVVTRSGNLYILGRGAVKPSNIYRYDGSSWTMLTQNVMTGLTEDDLVAPDVVTYDSFDGMEIEALLFRAKEHTANGYTVFWPHGGPQAAERKQFRAMFQYIIAQGYNIFCPNFRGSTGYGSSFVKLVEQDWGEGPRKDCLAGMEWLFEQGISSRDRLFVLGGSYGGYMTLLLAGRNPEYFKAAIDIFGVSNLFTFYNSVPDHWKPIMEQWLGDPERDRERFIKDTPITYLDNMVNPMLIIQGANDPRVVKAESDQIVEALQAQGRDVEYIVFDDEGHGITKKANEKVAYARMVEFLNRCQ</sequence>
<name>A0ABU6GIS8_9BACL</name>
<dbReference type="Pfam" id="PF00326">
    <property type="entry name" value="Peptidase_S9"/>
    <property type="match status" value="1"/>
</dbReference>
<proteinExistence type="predicted"/>
<accession>A0ABU6GIS8</accession>
<dbReference type="RefSeq" id="WP_326085893.1">
    <property type="nucleotide sequence ID" value="NZ_JARLKZ010000003.1"/>
</dbReference>
<feature type="domain" description="Peptidase S9 prolyl oligopeptidase catalytic" evidence="2">
    <location>
        <begin position="391"/>
        <end position="597"/>
    </location>
</feature>
<reference evidence="3 4" key="1">
    <citation type="submission" date="2023-03" db="EMBL/GenBank/DDBJ databases">
        <title>Bacillus Genome Sequencing.</title>
        <authorList>
            <person name="Dunlap C."/>
        </authorList>
    </citation>
    <scope>NUCLEOTIDE SEQUENCE [LARGE SCALE GENOMIC DNA]</scope>
    <source>
        <strain evidence="3 4">BD-525</strain>
    </source>
</reference>
<protein>
    <submittedName>
        <fullName evidence="3">S9 family peptidase</fullName>
    </submittedName>
</protein>
<keyword evidence="1" id="KW-0378">Hydrolase</keyword>
<dbReference type="Gene3D" id="2.120.10.30">
    <property type="entry name" value="TolB, C-terminal domain"/>
    <property type="match status" value="1"/>
</dbReference>